<keyword evidence="1" id="KW-0472">Membrane</keyword>
<evidence type="ECO:0000313" key="2">
    <source>
        <dbReference type="EMBL" id="ADL42253.1"/>
    </source>
</evidence>
<keyword evidence="1" id="KW-1133">Transmembrane helix</keyword>
<protein>
    <submittedName>
        <fullName evidence="2">Uncharacterized protein</fullName>
    </submittedName>
</protein>
<gene>
    <name evidence="2" type="ordered locus">COB47_0949</name>
</gene>
<dbReference type="KEGG" id="cob:COB47_0949"/>
<evidence type="ECO:0000313" key="3">
    <source>
        <dbReference type="Proteomes" id="UP000000347"/>
    </source>
</evidence>
<dbReference type="AlphaFoldDB" id="D9TJS1"/>
<dbReference type="STRING" id="608506.COB47_0949"/>
<evidence type="ECO:0000256" key="1">
    <source>
        <dbReference type="SAM" id="Phobius"/>
    </source>
</evidence>
<accession>D9TJS1</accession>
<dbReference type="HOGENOM" id="CLU_202379_0_0_9"/>
<dbReference type="Proteomes" id="UP000000347">
    <property type="component" value="Chromosome"/>
</dbReference>
<keyword evidence="1" id="KW-0812">Transmembrane</keyword>
<sequence>MYNPPLDLYKLIVMRGRLKMVRKRKLYNPQRAKFHMLKAKKNMLCMLGSYLTGLFKGMIIGMIIGKKLKKD</sequence>
<organism evidence="2 3">
    <name type="scientific">Caldicellulosiruptor obsidiansis (strain ATCC BAA-2073 / JCM 16842 / OB47)</name>
    <dbReference type="NCBI Taxonomy" id="608506"/>
    <lineage>
        <taxon>Bacteria</taxon>
        <taxon>Bacillati</taxon>
        <taxon>Bacillota</taxon>
        <taxon>Bacillota incertae sedis</taxon>
        <taxon>Caldicellulosiruptorales</taxon>
        <taxon>Caldicellulosiruptoraceae</taxon>
        <taxon>Caldicellulosiruptor</taxon>
    </lineage>
</organism>
<reference evidence="2 3" key="1">
    <citation type="journal article" date="2010" name="J. Bacteriol.">
        <title>Complete genome sequence of the cellulolytic thermophile Caldicellulosiruptor obsidiansis OB47T.</title>
        <authorList>
            <person name="Elkins J.G."/>
            <person name="Lochner A."/>
            <person name="Hamilton-Brehm S.D."/>
            <person name="Davenport K.W."/>
            <person name="Podar M."/>
            <person name="Brown S.D."/>
            <person name="Land M.L."/>
            <person name="Hauser L.J."/>
            <person name="Klingeman D.M."/>
            <person name="Raman B."/>
            <person name="Goodwin L.A."/>
            <person name="Tapia R."/>
            <person name="Meincke L.J."/>
            <person name="Detter J.C."/>
            <person name="Bruce D.C."/>
            <person name="Han C.S."/>
            <person name="Palumbo A.V."/>
            <person name="Cottingham R.W."/>
            <person name="Keller M."/>
            <person name="Graham D.E."/>
        </authorList>
    </citation>
    <scope>NUCLEOTIDE SEQUENCE [LARGE SCALE GENOMIC DNA]</scope>
    <source>
        <strain evidence="3">ATCC BAA-2073 / strain OB47</strain>
    </source>
</reference>
<feature type="transmembrane region" description="Helical" evidence="1">
    <location>
        <begin position="43"/>
        <end position="64"/>
    </location>
</feature>
<proteinExistence type="predicted"/>
<name>D9TJS1_CALOO</name>
<keyword evidence="3" id="KW-1185">Reference proteome</keyword>
<dbReference type="EMBL" id="CP002164">
    <property type="protein sequence ID" value="ADL42253.1"/>
    <property type="molecule type" value="Genomic_DNA"/>
</dbReference>